<sequence>MSEEEHEPRRTGGGFAAASTGGHAGRTEGAPRDRDPPPAYDGENPEVTFRQYEKQVALWEFETEVPKPKRGIKLLRQLSGVAMTAVDDMEISEIATEQGVKNILGKLRDYFLPHLEVSLPRAFEVAVYGPPRGNKESFAEYTKRMERAFINLAKEGVELPDGAKGYILYRQASLTEAQDQRLLTWAEGQYGRGEITKALRRLDKVIKEKDKAKGNYVTEESYVLEGSSGIHYEADGDGAAAWEDDDENYVFLADGDLDEVMDEQDVMNALASYNDTRQALKDQRLGRGFFPGKGKGKINAFQKGKDKGKRRVHIEQLKLRTRCRKCLQVGHWERECQNPPASQAGKGESRTFYVGLRSESDSFSTSQHDFWLRQFVKESRARQETSTEFNNGANPSKRYMERACMVKEGKVNFCGITTQAVEGIVDTAAEGGLIGKESLHRLERELAGRGLRIKFFYHFVNSQAVMSPSTSCRSQRASFWFLRKPVRKRSLRWNHSVLPPQQCRLNHFSPVLNSIGPETPLAHHHHMASLLKKAKALVGATPSTDPVPMEVGPRVYNSRIPLKNWRILMDKIGILLVLAALQDTTEAWCLDLDSQRPGRKSLETIADYYSEVIMHAQVLKPLQSKNVQKKIKDGPLSMKYQKGEPTSPKSPSTSTPAPRTPMRSEGRIIDDAMMATPPSGGETLEALMAMKQDLRVEMGTHAQIMLQQLRNEQAASSVQQSQMNAVQLQQIAEEVKRATVANREQEIRQEKLTQMLIQAKSPDTAHDPRASSRRSPPPRPSKLCLCGRPAEALIVKKDGPRKGRMFWKCVQRRCDLFEWIDEKDQVDLDEVKTAASSLNPRRSKSPKREASAAAPTVGNSWCQVSVNSSRVENVPVVDVEEFDG</sequence>
<feature type="region of interest" description="Disordered" evidence="6">
    <location>
        <begin position="758"/>
        <end position="783"/>
    </location>
</feature>
<organism evidence="8 9">
    <name type="scientific">Durusdinium trenchii</name>
    <dbReference type="NCBI Taxonomy" id="1381693"/>
    <lineage>
        <taxon>Eukaryota</taxon>
        <taxon>Sar</taxon>
        <taxon>Alveolata</taxon>
        <taxon>Dinophyceae</taxon>
        <taxon>Suessiales</taxon>
        <taxon>Symbiodiniaceae</taxon>
        <taxon>Durusdinium</taxon>
    </lineage>
</organism>
<feature type="compositionally biased region" description="Basic and acidic residues" evidence="6">
    <location>
        <begin position="25"/>
        <end position="36"/>
    </location>
</feature>
<dbReference type="PROSITE" id="PS51999">
    <property type="entry name" value="ZF_GRF"/>
    <property type="match status" value="1"/>
</dbReference>
<dbReference type="InterPro" id="IPR001878">
    <property type="entry name" value="Znf_CCHC"/>
</dbReference>
<proteinExistence type="predicted"/>
<keyword evidence="2 4" id="KW-0863">Zinc-finger</keyword>
<feature type="coiled-coil region" evidence="5">
    <location>
        <begin position="718"/>
        <end position="748"/>
    </location>
</feature>
<feature type="compositionally biased region" description="Low complexity" evidence="6">
    <location>
        <begin position="645"/>
        <end position="661"/>
    </location>
</feature>
<gene>
    <name evidence="8" type="ORF">SCF082_LOCUS30008</name>
</gene>
<dbReference type="SMART" id="SM00343">
    <property type="entry name" value="ZnF_C2HC"/>
    <property type="match status" value="1"/>
</dbReference>
<feature type="region of interest" description="Disordered" evidence="6">
    <location>
        <begin position="835"/>
        <end position="857"/>
    </location>
</feature>
<accession>A0ABP0MVN1</accession>
<feature type="region of interest" description="Disordered" evidence="6">
    <location>
        <begin position="1"/>
        <end position="45"/>
    </location>
</feature>
<evidence type="ECO:0000256" key="5">
    <source>
        <dbReference type="SAM" id="Coils"/>
    </source>
</evidence>
<comment type="caution">
    <text evidence="8">The sequence shown here is derived from an EMBL/GenBank/DDBJ whole genome shotgun (WGS) entry which is preliminary data.</text>
</comment>
<evidence type="ECO:0000256" key="2">
    <source>
        <dbReference type="ARBA" id="ARBA00022771"/>
    </source>
</evidence>
<feature type="region of interest" description="Disordered" evidence="6">
    <location>
        <begin position="633"/>
        <end position="668"/>
    </location>
</feature>
<name>A0ABP0MVN1_9DINO</name>
<keyword evidence="9" id="KW-1185">Reference proteome</keyword>
<feature type="domain" description="GRF-type" evidence="7">
    <location>
        <begin position="784"/>
        <end position="823"/>
    </location>
</feature>
<dbReference type="EMBL" id="CAXAMM010024547">
    <property type="protein sequence ID" value="CAK9055560.1"/>
    <property type="molecule type" value="Genomic_DNA"/>
</dbReference>
<evidence type="ECO:0000256" key="1">
    <source>
        <dbReference type="ARBA" id="ARBA00022723"/>
    </source>
</evidence>
<dbReference type="InterPro" id="IPR010666">
    <property type="entry name" value="Znf_GRF"/>
</dbReference>
<keyword evidence="5" id="KW-0175">Coiled coil</keyword>
<evidence type="ECO:0000259" key="7">
    <source>
        <dbReference type="PROSITE" id="PS51999"/>
    </source>
</evidence>
<evidence type="ECO:0000313" key="8">
    <source>
        <dbReference type="EMBL" id="CAK9055560.1"/>
    </source>
</evidence>
<evidence type="ECO:0000313" key="9">
    <source>
        <dbReference type="Proteomes" id="UP001642464"/>
    </source>
</evidence>
<reference evidence="8 9" key="1">
    <citation type="submission" date="2024-02" db="EMBL/GenBank/DDBJ databases">
        <authorList>
            <person name="Chen Y."/>
            <person name="Shah S."/>
            <person name="Dougan E. K."/>
            <person name="Thang M."/>
            <person name="Chan C."/>
        </authorList>
    </citation>
    <scope>NUCLEOTIDE SEQUENCE [LARGE SCALE GENOMIC DNA]</scope>
</reference>
<feature type="compositionally biased region" description="Basic and acidic residues" evidence="6">
    <location>
        <begin position="1"/>
        <end position="10"/>
    </location>
</feature>
<dbReference type="Pfam" id="PF06839">
    <property type="entry name" value="Zn_ribbon_GRF"/>
    <property type="match status" value="1"/>
</dbReference>
<keyword evidence="3" id="KW-0862">Zinc</keyword>
<evidence type="ECO:0000256" key="3">
    <source>
        <dbReference type="ARBA" id="ARBA00022833"/>
    </source>
</evidence>
<evidence type="ECO:0000256" key="6">
    <source>
        <dbReference type="SAM" id="MobiDB-lite"/>
    </source>
</evidence>
<protein>
    <submittedName>
        <fullName evidence="8">DNA topoisomerase 3-alpha (DNA topoisomerase III alpha)</fullName>
    </submittedName>
</protein>
<evidence type="ECO:0000256" key="4">
    <source>
        <dbReference type="PROSITE-ProRule" id="PRU01343"/>
    </source>
</evidence>
<keyword evidence="1" id="KW-0479">Metal-binding</keyword>
<dbReference type="Proteomes" id="UP001642464">
    <property type="component" value="Unassembled WGS sequence"/>
</dbReference>